<comment type="caution">
    <text evidence="4">The sequence shown here is derived from an EMBL/GenBank/DDBJ whole genome shotgun (WGS) entry which is preliminary data.</text>
</comment>
<protein>
    <submittedName>
        <fullName evidence="4">Glycosyl transferase</fullName>
    </submittedName>
</protein>
<dbReference type="PANTHER" id="PTHR12526:SF510">
    <property type="entry name" value="D-INOSITOL 3-PHOSPHATE GLYCOSYLTRANSFERASE"/>
    <property type="match status" value="1"/>
</dbReference>
<dbReference type="SUPFAM" id="SSF53756">
    <property type="entry name" value="UDP-Glycosyltransferase/glycogen phosphorylase"/>
    <property type="match status" value="1"/>
</dbReference>
<dbReference type="CDD" id="cd03801">
    <property type="entry name" value="GT4_PimA-like"/>
    <property type="match status" value="1"/>
</dbReference>
<dbReference type="Pfam" id="PF00534">
    <property type="entry name" value="Glycos_transf_1"/>
    <property type="match status" value="1"/>
</dbReference>
<dbReference type="InterPro" id="IPR001296">
    <property type="entry name" value="Glyco_trans_1"/>
</dbReference>
<evidence type="ECO:0000313" key="5">
    <source>
        <dbReference type="Proteomes" id="UP000646749"/>
    </source>
</evidence>
<keyword evidence="5" id="KW-1185">Reference proteome</keyword>
<reference evidence="4 5" key="1">
    <citation type="submission" date="2021-01" db="EMBL/GenBank/DDBJ databases">
        <title>Whole genome shotgun sequence of Plantactinospora endophytica NBRC 110450.</title>
        <authorList>
            <person name="Komaki H."/>
            <person name="Tamura T."/>
        </authorList>
    </citation>
    <scope>NUCLEOTIDE SEQUENCE [LARGE SCALE GENOMIC DNA]</scope>
    <source>
        <strain evidence="4 5">NBRC 110450</strain>
    </source>
</reference>
<dbReference type="RefSeq" id="WP_372445729.1">
    <property type="nucleotide sequence ID" value="NZ_BONW01000041.1"/>
</dbReference>
<dbReference type="PANTHER" id="PTHR12526">
    <property type="entry name" value="GLYCOSYLTRANSFERASE"/>
    <property type="match status" value="1"/>
</dbReference>
<accession>A0ABQ4EBF9</accession>
<evidence type="ECO:0000256" key="2">
    <source>
        <dbReference type="ARBA" id="ARBA00022679"/>
    </source>
</evidence>
<dbReference type="EMBL" id="BONW01000041">
    <property type="protein sequence ID" value="GIG92049.1"/>
    <property type="molecule type" value="Genomic_DNA"/>
</dbReference>
<name>A0ABQ4EBF9_9ACTN</name>
<dbReference type="GO" id="GO:0016740">
    <property type="term" value="F:transferase activity"/>
    <property type="evidence" value="ECO:0007669"/>
    <property type="project" value="UniProtKB-KW"/>
</dbReference>
<dbReference type="Proteomes" id="UP000646749">
    <property type="component" value="Unassembled WGS sequence"/>
</dbReference>
<keyword evidence="1" id="KW-0328">Glycosyltransferase</keyword>
<keyword evidence="2 4" id="KW-0808">Transferase</keyword>
<organism evidence="4 5">
    <name type="scientific">Plantactinospora endophytica</name>
    <dbReference type="NCBI Taxonomy" id="673535"/>
    <lineage>
        <taxon>Bacteria</taxon>
        <taxon>Bacillati</taxon>
        <taxon>Actinomycetota</taxon>
        <taxon>Actinomycetes</taxon>
        <taxon>Micromonosporales</taxon>
        <taxon>Micromonosporaceae</taxon>
        <taxon>Plantactinospora</taxon>
    </lineage>
</organism>
<evidence type="ECO:0000259" key="3">
    <source>
        <dbReference type="Pfam" id="PF00534"/>
    </source>
</evidence>
<evidence type="ECO:0000256" key="1">
    <source>
        <dbReference type="ARBA" id="ARBA00022676"/>
    </source>
</evidence>
<sequence length="369" mass="37969">MSAGTAWLVLPGDIDDPGTPSGGNAYDRQVCTGLTDLGWQVRELAVPGNWPRPADGERAALAGALAGVPDGEVVLLDGLVACGVPEVVGPAAERLRLAVLVHLPLADETGLSPEVAARLDDLERLTLRAVPAVVATSAGTGRRLVERHGLPVARVHVVPPGVAAAPLAPGTDGGAELLCVASVTPRKGHDVLVEALTTLADRPWTCRCVGPVGRDPGYVDGLRRVAEAAGLADRVRFTGPLTGADLATEYAAADLLVLPSRAEPYGMVVTEALARGIPVLASGVDGVPEALGRAPDGTVPGLLVPPGDPTALAGALRRWLDEPDLRHRLRTAARDRRAVLPGWDVTAAGLAELLNTMRNGMTGRGAGMT</sequence>
<evidence type="ECO:0000313" key="4">
    <source>
        <dbReference type="EMBL" id="GIG92049.1"/>
    </source>
</evidence>
<gene>
    <name evidence="4" type="ORF">Pen02_69850</name>
</gene>
<feature type="domain" description="Glycosyl transferase family 1" evidence="3">
    <location>
        <begin position="176"/>
        <end position="335"/>
    </location>
</feature>
<dbReference type="Gene3D" id="3.40.50.2000">
    <property type="entry name" value="Glycogen Phosphorylase B"/>
    <property type="match status" value="2"/>
</dbReference>
<proteinExistence type="predicted"/>